<dbReference type="PROSITE" id="PS50011">
    <property type="entry name" value="PROTEIN_KINASE_DOM"/>
    <property type="match status" value="1"/>
</dbReference>
<evidence type="ECO:0000313" key="4">
    <source>
        <dbReference type="EMBL" id="KJZ72142.1"/>
    </source>
</evidence>
<dbReference type="PROSITE" id="PS00107">
    <property type="entry name" value="PROTEIN_KINASE_ATP"/>
    <property type="match status" value="1"/>
</dbReference>
<dbReference type="Proteomes" id="UP000054481">
    <property type="component" value="Unassembled WGS sequence"/>
</dbReference>
<name>A0A0F7ZYA7_9HYPO</name>
<accession>A0A0F7ZYA7</accession>
<dbReference type="InterPro" id="IPR011009">
    <property type="entry name" value="Kinase-like_dom_sf"/>
</dbReference>
<evidence type="ECO:0000256" key="1">
    <source>
        <dbReference type="PROSITE-ProRule" id="PRU10141"/>
    </source>
</evidence>
<dbReference type="EMBL" id="KQ030551">
    <property type="protein sequence ID" value="KJZ72142.1"/>
    <property type="molecule type" value="Genomic_DNA"/>
</dbReference>
<evidence type="ECO:0000259" key="3">
    <source>
        <dbReference type="PROSITE" id="PS50011"/>
    </source>
</evidence>
<feature type="domain" description="Protein kinase" evidence="3">
    <location>
        <begin position="273"/>
        <end position="410"/>
    </location>
</feature>
<sequence length="410" mass="44437">MADSPASSQRTNEDPTGPTSVAARATATLTPSNAEAKLAFSDVVEAIIHESQGGLTSSSNAVDPRTHAKKYMWIPSEQSADLDVSRLLRCHEAGQLSSSSPNSSPGSTAAASGDTSRAYIWRGCYFLDLHCRPLHSARGWTVGRLNWHKINDISLSPGSSTESGIRRQHCILQVHAQSGRIFVQKVRDQGVLEVDGIALSPREIRVLNNPSTSLRIGLMLYNLEYARFAHDEEYNSILEAYIQTVYGSSAATFLPLTPTPTWAHNLQVGQWTITGAGTIGSGGGGRVSAAINRSGKLVVLKRISAAKGSQTLQKRCNTLRNLTKLADDADKDSILRLLEIITDDPSGSNHSADVWFVLDPAVAMTLIERTKSMVKATLEALDFLHSRQWIHGDIKPPTLAFASGTQRTLR</sequence>
<proteinExistence type="predicted"/>
<keyword evidence="1" id="KW-0067">ATP-binding</keyword>
<dbReference type="Gene3D" id="1.10.510.10">
    <property type="entry name" value="Transferase(Phosphotransferase) domain 1"/>
    <property type="match status" value="1"/>
</dbReference>
<dbReference type="InterPro" id="IPR017441">
    <property type="entry name" value="Protein_kinase_ATP_BS"/>
</dbReference>
<evidence type="ECO:0000313" key="5">
    <source>
        <dbReference type="Proteomes" id="UP000054481"/>
    </source>
</evidence>
<reference evidence="4 5" key="1">
    <citation type="journal article" date="2014" name="Genome Biol. Evol.">
        <title>Comparative genomics and transcriptomics analyses reveal divergent lifestyle features of nematode endoparasitic fungus Hirsutella minnesotensis.</title>
        <authorList>
            <person name="Lai Y."/>
            <person name="Liu K."/>
            <person name="Zhang X."/>
            <person name="Zhang X."/>
            <person name="Li K."/>
            <person name="Wang N."/>
            <person name="Shu C."/>
            <person name="Wu Y."/>
            <person name="Wang C."/>
            <person name="Bushley K.E."/>
            <person name="Xiang M."/>
            <person name="Liu X."/>
        </authorList>
    </citation>
    <scope>NUCLEOTIDE SEQUENCE [LARGE SCALE GENOMIC DNA]</scope>
    <source>
        <strain evidence="4 5">3608</strain>
    </source>
</reference>
<dbReference type="GO" id="GO:0004672">
    <property type="term" value="F:protein kinase activity"/>
    <property type="evidence" value="ECO:0007669"/>
    <property type="project" value="InterPro"/>
</dbReference>
<evidence type="ECO:0000256" key="2">
    <source>
        <dbReference type="SAM" id="MobiDB-lite"/>
    </source>
</evidence>
<dbReference type="Gene3D" id="3.30.200.20">
    <property type="entry name" value="Phosphorylase Kinase, domain 1"/>
    <property type="match status" value="1"/>
</dbReference>
<keyword evidence="5" id="KW-1185">Reference proteome</keyword>
<dbReference type="OrthoDB" id="5979581at2759"/>
<dbReference type="InterPro" id="IPR000719">
    <property type="entry name" value="Prot_kinase_dom"/>
</dbReference>
<dbReference type="SUPFAM" id="SSF56112">
    <property type="entry name" value="Protein kinase-like (PK-like)"/>
    <property type="match status" value="1"/>
</dbReference>
<dbReference type="Pfam" id="PF00069">
    <property type="entry name" value="Pkinase"/>
    <property type="match status" value="1"/>
</dbReference>
<feature type="binding site" evidence="1">
    <location>
        <position position="307"/>
    </location>
    <ligand>
        <name>ATP</name>
        <dbReference type="ChEBI" id="CHEBI:30616"/>
    </ligand>
</feature>
<organism evidence="4 5">
    <name type="scientific">Hirsutella minnesotensis 3608</name>
    <dbReference type="NCBI Taxonomy" id="1043627"/>
    <lineage>
        <taxon>Eukaryota</taxon>
        <taxon>Fungi</taxon>
        <taxon>Dikarya</taxon>
        <taxon>Ascomycota</taxon>
        <taxon>Pezizomycotina</taxon>
        <taxon>Sordariomycetes</taxon>
        <taxon>Hypocreomycetidae</taxon>
        <taxon>Hypocreales</taxon>
        <taxon>Ophiocordycipitaceae</taxon>
        <taxon>Hirsutella</taxon>
    </lineage>
</organism>
<feature type="region of interest" description="Disordered" evidence="2">
    <location>
        <begin position="1"/>
        <end position="20"/>
    </location>
</feature>
<protein>
    <recommendedName>
        <fullName evidence="3">Protein kinase domain-containing protein</fullName>
    </recommendedName>
</protein>
<dbReference type="GO" id="GO:0005524">
    <property type="term" value="F:ATP binding"/>
    <property type="evidence" value="ECO:0007669"/>
    <property type="project" value="UniProtKB-UniRule"/>
</dbReference>
<gene>
    <name evidence="4" type="ORF">HIM_08407</name>
</gene>
<keyword evidence="1" id="KW-0547">Nucleotide-binding</keyword>
<feature type="compositionally biased region" description="Polar residues" evidence="2">
    <location>
        <begin position="1"/>
        <end position="10"/>
    </location>
</feature>
<dbReference type="AlphaFoldDB" id="A0A0F7ZYA7"/>